<evidence type="ECO:0000256" key="1">
    <source>
        <dbReference type="SAM" id="MobiDB-lite"/>
    </source>
</evidence>
<gene>
    <name evidence="3" type="ORF">MUK42_29025</name>
</gene>
<keyword evidence="2" id="KW-0812">Transmembrane</keyword>
<evidence type="ECO:0000313" key="3">
    <source>
        <dbReference type="EMBL" id="URD97210.1"/>
    </source>
</evidence>
<name>A0A9E7FIF0_9LILI</name>
<organism evidence="3 4">
    <name type="scientific">Musa troglodytarum</name>
    <name type="common">fe'i banana</name>
    <dbReference type="NCBI Taxonomy" id="320322"/>
    <lineage>
        <taxon>Eukaryota</taxon>
        <taxon>Viridiplantae</taxon>
        <taxon>Streptophyta</taxon>
        <taxon>Embryophyta</taxon>
        <taxon>Tracheophyta</taxon>
        <taxon>Spermatophyta</taxon>
        <taxon>Magnoliopsida</taxon>
        <taxon>Liliopsida</taxon>
        <taxon>Zingiberales</taxon>
        <taxon>Musaceae</taxon>
        <taxon>Musa</taxon>
    </lineage>
</organism>
<reference evidence="3" key="1">
    <citation type="submission" date="2022-05" db="EMBL/GenBank/DDBJ databases">
        <title>The Musa troglodytarum L. genome provides insights into the mechanism of non-climacteric behaviour and enrichment of carotenoids.</title>
        <authorList>
            <person name="Wang J."/>
        </authorList>
    </citation>
    <scope>NUCLEOTIDE SEQUENCE</scope>
    <source>
        <tissue evidence="3">Leaf</tissue>
    </source>
</reference>
<dbReference type="Proteomes" id="UP001055439">
    <property type="component" value="Chromosome 4"/>
</dbReference>
<keyword evidence="2" id="KW-0472">Membrane</keyword>
<accession>A0A9E7FIF0</accession>
<dbReference type="EMBL" id="CP097506">
    <property type="protein sequence ID" value="URD97210.1"/>
    <property type="molecule type" value="Genomic_DNA"/>
</dbReference>
<dbReference type="AlphaFoldDB" id="A0A9E7FIF0"/>
<feature type="region of interest" description="Disordered" evidence="1">
    <location>
        <begin position="100"/>
        <end position="125"/>
    </location>
</feature>
<keyword evidence="4" id="KW-1185">Reference proteome</keyword>
<feature type="transmembrane region" description="Helical" evidence="2">
    <location>
        <begin position="57"/>
        <end position="76"/>
    </location>
</feature>
<protein>
    <submittedName>
        <fullName evidence="3">Uncharacterized protein</fullName>
    </submittedName>
</protein>
<keyword evidence="2" id="KW-1133">Transmembrane helix</keyword>
<evidence type="ECO:0000256" key="2">
    <source>
        <dbReference type="SAM" id="Phobius"/>
    </source>
</evidence>
<sequence length="125" mass="13465">MLVTRPATVQSVSHGAPRSLIVHGGKVSRLPLQTYTSKSERVRSMASHDSSRRRRRGFAVLAFVVSMFWLLASQSICDGRVLNCSIDPSLWLVLLPKRPPSAGESGCNTPGGNKICDPPLGVSPP</sequence>
<evidence type="ECO:0000313" key="4">
    <source>
        <dbReference type="Proteomes" id="UP001055439"/>
    </source>
</evidence>
<proteinExistence type="predicted"/>